<evidence type="ECO:0000256" key="2">
    <source>
        <dbReference type="ARBA" id="ARBA00007069"/>
    </source>
</evidence>
<evidence type="ECO:0000256" key="6">
    <source>
        <dbReference type="ARBA" id="ARBA00022989"/>
    </source>
</evidence>
<accession>A0AA35SSZ0</accession>
<evidence type="ECO:0000256" key="8">
    <source>
        <dbReference type="SAM" id="Phobius"/>
    </source>
</evidence>
<keyword evidence="3" id="KW-0813">Transport</keyword>
<evidence type="ECO:0000256" key="5">
    <source>
        <dbReference type="ARBA" id="ARBA00022692"/>
    </source>
</evidence>
<comment type="similarity">
    <text evidence="2">Belongs to the binding-protein-dependent transport system permease family. CysTW subfamily.</text>
</comment>
<dbReference type="EMBL" id="CASHTH010002752">
    <property type="protein sequence ID" value="CAI8034777.1"/>
    <property type="molecule type" value="Genomic_DNA"/>
</dbReference>
<comment type="subcellular location">
    <subcellularLocation>
        <location evidence="1">Cell membrane</location>
        <topology evidence="1">Multi-pass membrane protein</topology>
    </subcellularLocation>
</comment>
<evidence type="ECO:0000313" key="11">
    <source>
        <dbReference type="Proteomes" id="UP001174909"/>
    </source>
</evidence>
<keyword evidence="5 8" id="KW-0812">Transmembrane</keyword>
<dbReference type="AlphaFoldDB" id="A0AA35SSZ0"/>
<dbReference type="Gene3D" id="1.10.3720.10">
    <property type="entry name" value="MetI-like"/>
    <property type="match status" value="1"/>
</dbReference>
<name>A0AA35SSZ0_GEOBA</name>
<organism evidence="10 11">
    <name type="scientific">Geodia barretti</name>
    <name type="common">Barrett's horny sponge</name>
    <dbReference type="NCBI Taxonomy" id="519541"/>
    <lineage>
        <taxon>Eukaryota</taxon>
        <taxon>Metazoa</taxon>
        <taxon>Porifera</taxon>
        <taxon>Demospongiae</taxon>
        <taxon>Heteroscleromorpha</taxon>
        <taxon>Tetractinellida</taxon>
        <taxon>Astrophorina</taxon>
        <taxon>Geodiidae</taxon>
        <taxon>Geodia</taxon>
    </lineage>
</organism>
<keyword evidence="6 8" id="KW-1133">Transmembrane helix</keyword>
<evidence type="ECO:0000256" key="1">
    <source>
        <dbReference type="ARBA" id="ARBA00004651"/>
    </source>
</evidence>
<dbReference type="InterPro" id="IPR000515">
    <property type="entry name" value="MetI-like"/>
</dbReference>
<feature type="transmembrane region" description="Helical" evidence="8">
    <location>
        <begin position="51"/>
        <end position="75"/>
    </location>
</feature>
<dbReference type="GO" id="GO:0055085">
    <property type="term" value="P:transmembrane transport"/>
    <property type="evidence" value="ECO:0007669"/>
    <property type="project" value="InterPro"/>
</dbReference>
<reference evidence="10" key="1">
    <citation type="submission" date="2023-03" db="EMBL/GenBank/DDBJ databases">
        <authorList>
            <person name="Steffen K."/>
            <person name="Cardenas P."/>
        </authorList>
    </citation>
    <scope>NUCLEOTIDE SEQUENCE</scope>
</reference>
<sequence>MVAMTHVLLPFMVLPLYAVMRTIPRLHMSAAASLGASTAQAFWRVYWPQSLPGVGVGSLLVFILAIGYYITPALVDGRSGQLISNMIAYHMQSSLNWGLAAALGGLLLAFVLVLYLVYNRLVGIERMRLG</sequence>
<evidence type="ECO:0000259" key="9">
    <source>
        <dbReference type="PROSITE" id="PS50928"/>
    </source>
</evidence>
<keyword evidence="4" id="KW-1003">Cell membrane</keyword>
<comment type="caution">
    <text evidence="10">The sequence shown here is derived from an EMBL/GenBank/DDBJ whole genome shotgun (WGS) entry which is preliminary data.</text>
</comment>
<dbReference type="GO" id="GO:0005886">
    <property type="term" value="C:plasma membrane"/>
    <property type="evidence" value="ECO:0007669"/>
    <property type="project" value="UniProtKB-SubCell"/>
</dbReference>
<evidence type="ECO:0000256" key="7">
    <source>
        <dbReference type="ARBA" id="ARBA00023136"/>
    </source>
</evidence>
<proteinExistence type="inferred from homology"/>
<keyword evidence="11" id="KW-1185">Reference proteome</keyword>
<dbReference type="Pfam" id="PF00528">
    <property type="entry name" value="BPD_transp_1"/>
    <property type="match status" value="1"/>
</dbReference>
<feature type="transmembrane region" description="Helical" evidence="8">
    <location>
        <begin position="95"/>
        <end position="118"/>
    </location>
</feature>
<dbReference type="PANTHER" id="PTHR42929:SF5">
    <property type="entry name" value="ABC TRANSPORTER PERMEASE PROTEIN"/>
    <property type="match status" value="1"/>
</dbReference>
<dbReference type="Proteomes" id="UP001174909">
    <property type="component" value="Unassembled WGS sequence"/>
</dbReference>
<feature type="domain" description="ABC transmembrane type-1" evidence="9">
    <location>
        <begin position="1"/>
        <end position="118"/>
    </location>
</feature>
<evidence type="ECO:0000313" key="10">
    <source>
        <dbReference type="EMBL" id="CAI8034777.1"/>
    </source>
</evidence>
<gene>
    <name evidence="10" type="ORF">GBAR_LOCUS19547</name>
</gene>
<dbReference type="PROSITE" id="PS50928">
    <property type="entry name" value="ABC_TM1"/>
    <property type="match status" value="1"/>
</dbReference>
<protein>
    <submittedName>
        <fullName evidence="10">Spermidine/putrescine transport system permease protein PotB</fullName>
    </submittedName>
</protein>
<keyword evidence="7 8" id="KW-0472">Membrane</keyword>
<dbReference type="CDD" id="cd06261">
    <property type="entry name" value="TM_PBP2"/>
    <property type="match status" value="1"/>
</dbReference>
<evidence type="ECO:0000256" key="4">
    <source>
        <dbReference type="ARBA" id="ARBA00022475"/>
    </source>
</evidence>
<dbReference type="PANTHER" id="PTHR42929">
    <property type="entry name" value="INNER MEMBRANE ABC TRANSPORTER PERMEASE PROTEIN YDCU-RELATED-RELATED"/>
    <property type="match status" value="1"/>
</dbReference>
<dbReference type="SUPFAM" id="SSF161098">
    <property type="entry name" value="MetI-like"/>
    <property type="match status" value="1"/>
</dbReference>
<evidence type="ECO:0000256" key="3">
    <source>
        <dbReference type="ARBA" id="ARBA00022448"/>
    </source>
</evidence>
<dbReference type="InterPro" id="IPR035906">
    <property type="entry name" value="MetI-like_sf"/>
</dbReference>